<evidence type="ECO:0000256" key="3">
    <source>
        <dbReference type="ARBA" id="ARBA00022771"/>
    </source>
</evidence>
<feature type="compositionally biased region" description="Basic and acidic residues" evidence="7">
    <location>
        <begin position="427"/>
        <end position="445"/>
    </location>
</feature>
<keyword evidence="9" id="KW-1185">Reference proteome</keyword>
<evidence type="ECO:0000256" key="4">
    <source>
        <dbReference type="ARBA" id="ARBA00022833"/>
    </source>
</evidence>
<dbReference type="Proteomes" id="UP000594263">
    <property type="component" value="Unplaced"/>
</dbReference>
<reference evidence="8" key="1">
    <citation type="submission" date="2021-01" db="UniProtKB">
        <authorList>
            <consortium name="EnsemblPlants"/>
        </authorList>
    </citation>
    <scope>IDENTIFICATION</scope>
</reference>
<name>A0A7N0UII9_KALFE</name>
<keyword evidence="5 6" id="KW-0539">Nucleus</keyword>
<dbReference type="GO" id="GO:0033503">
    <property type="term" value="C:HULC complex"/>
    <property type="evidence" value="ECO:0007669"/>
    <property type="project" value="TreeGrafter"/>
</dbReference>
<comment type="catalytic activity">
    <reaction evidence="6">
        <text>S-ubiquitinyl-[E2 ubiquitin-conjugating enzyme]-L-cysteine + [acceptor protein]-L-lysine = [E2 ubiquitin-conjugating enzyme]-L-cysteine + N(6)-ubiquitinyl-[acceptor protein]-L-lysine.</text>
        <dbReference type="EC" id="2.3.2.27"/>
    </reaction>
</comment>
<evidence type="ECO:0000256" key="5">
    <source>
        <dbReference type="ARBA" id="ARBA00023242"/>
    </source>
</evidence>
<organism evidence="8 9">
    <name type="scientific">Kalanchoe fedtschenkoi</name>
    <name type="common">Lavender scallops</name>
    <name type="synonym">South American air plant</name>
    <dbReference type="NCBI Taxonomy" id="63787"/>
    <lineage>
        <taxon>Eukaryota</taxon>
        <taxon>Viridiplantae</taxon>
        <taxon>Streptophyta</taxon>
        <taxon>Embryophyta</taxon>
        <taxon>Tracheophyta</taxon>
        <taxon>Spermatophyta</taxon>
        <taxon>Magnoliopsida</taxon>
        <taxon>eudicotyledons</taxon>
        <taxon>Gunneridae</taxon>
        <taxon>Pentapetalae</taxon>
        <taxon>Saxifragales</taxon>
        <taxon>Crassulaceae</taxon>
        <taxon>Kalanchoe</taxon>
    </lineage>
</organism>
<evidence type="ECO:0000256" key="1">
    <source>
        <dbReference type="ARBA" id="ARBA00004123"/>
    </source>
</evidence>
<dbReference type="Gramene" id="Kaladp0070s0004.1.v1.1">
    <property type="protein sequence ID" value="Kaladp0070s0004.1.v1.1"/>
    <property type="gene ID" value="Kaladp0070s0004.v1.1"/>
</dbReference>
<keyword evidence="6" id="KW-0833">Ubl conjugation pathway</keyword>
<dbReference type="InterPro" id="IPR013956">
    <property type="entry name" value="E3_ubiquit_lig_Bre1"/>
</dbReference>
<evidence type="ECO:0000256" key="2">
    <source>
        <dbReference type="ARBA" id="ARBA00022723"/>
    </source>
</evidence>
<dbReference type="GO" id="GO:0008270">
    <property type="term" value="F:zinc ion binding"/>
    <property type="evidence" value="ECO:0007669"/>
    <property type="project" value="UniProtKB-KW"/>
</dbReference>
<dbReference type="OMA" id="FWREREI"/>
<dbReference type="GO" id="GO:0005634">
    <property type="term" value="C:nucleus"/>
    <property type="evidence" value="ECO:0007669"/>
    <property type="project" value="UniProtKB-SubCell"/>
</dbReference>
<comment type="pathway">
    <text evidence="6">Protein modification; protein ubiquitination.</text>
</comment>
<evidence type="ECO:0000313" key="8">
    <source>
        <dbReference type="EnsemblPlants" id="Kaladp0070s0004.1.v1.1"/>
    </source>
</evidence>
<proteinExistence type="inferred from homology"/>
<comment type="subcellular location">
    <subcellularLocation>
        <location evidence="1 6">Nucleus</location>
    </subcellularLocation>
</comment>
<dbReference type="GO" id="GO:0061630">
    <property type="term" value="F:ubiquitin protein ligase activity"/>
    <property type="evidence" value="ECO:0007669"/>
    <property type="project" value="UniProtKB-EC"/>
</dbReference>
<dbReference type="SUPFAM" id="SSF57850">
    <property type="entry name" value="RING/U-box"/>
    <property type="match status" value="1"/>
</dbReference>
<dbReference type="GO" id="GO:0006325">
    <property type="term" value="P:chromatin organization"/>
    <property type="evidence" value="ECO:0007669"/>
    <property type="project" value="UniProtKB-KW"/>
</dbReference>
<keyword evidence="6" id="KW-0175">Coiled coil</keyword>
<accession>A0A7N0UII9</accession>
<dbReference type="PANTHER" id="PTHR23163">
    <property type="entry name" value="RING FINGER PROTEIN-RELATED"/>
    <property type="match status" value="1"/>
</dbReference>
<evidence type="ECO:0000256" key="6">
    <source>
        <dbReference type="RuleBase" id="RU365038"/>
    </source>
</evidence>
<keyword evidence="4 6" id="KW-0862">Zinc</keyword>
<keyword evidence="2 6" id="KW-0479">Metal-binding</keyword>
<dbReference type="Gene3D" id="3.30.40.10">
    <property type="entry name" value="Zinc/RING finger domain, C3HC4 (zinc finger)"/>
    <property type="match status" value="1"/>
</dbReference>
<comment type="similarity">
    <text evidence="6">Belongs to the BRE1 family.</text>
</comment>
<sequence length="722" mass="82909">MLKYQNQKLHQKLETQKVEHVSLSHKLSSFKERQHQYDGSLSVVNKSWKEFSILFLSFKSQLFIHRHSSTWKVVLSMKIWFVKSNSSLLKHAFLRRLSETGATGSSSTNSCSEQMEVDPEAVGHKLRNVTAAIDNRWCFKDEVSSICSKAIKEDGRCCQKISTDLVMEVTNLRKILCDLHVRHRSLGIEMHNLRGLDAKNKADFKRLQNTVKELEDINFKVASLQAEGDATKGAFIPLLDMISKHVYGDRARDKQKDLQDMESMLKELMVPYTISITELKNLHEERIRVLKKLTSLQNTLKNLKCISSLQPYTLVHDQLAKSKVEVSYYQAMYEKLQNERDIIAWLKEVNLKNELVDVSRGFSSVDDHRAAELRIGIQKQIDRRNIINARLTEGIRDPGRKEIIAEFKAMALSFHKHTNSMQKQLNKHKDTASDVHSLHGARDENTAPSAAQADEIKKLLSVVDSLKVSESKLSLILEMCRRESAESRYIKEAKDLEYKSWAHIQSLNSSLDERTLESLVKKANEAEAASQDICNQSDILQYKKEENQSYMSETEVSILVISIGRAYDDMETLNRHLLQQITDMERELQISNSSFDFFVVKASRVEDQKLAEDKKHSSCALANSQKKLLDVSRSFQIKRIDESLEVARRKVLSLQAQIDGSSILMKLREEIREYQEILNCGVCPERPKEVVITKYFHLFCHPCIQRIVDCRHGKCLSSSASF</sequence>
<dbReference type="GO" id="GO:0016567">
    <property type="term" value="P:protein ubiquitination"/>
    <property type="evidence" value="ECO:0007669"/>
    <property type="project" value="UniProtKB-UniRule"/>
</dbReference>
<keyword evidence="3 6" id="KW-0863">Zinc-finger</keyword>
<evidence type="ECO:0000256" key="7">
    <source>
        <dbReference type="SAM" id="MobiDB-lite"/>
    </source>
</evidence>
<dbReference type="PANTHER" id="PTHR23163:SF0">
    <property type="entry name" value="E3 UBIQUITIN-PROTEIN LIGASE BRE1"/>
    <property type="match status" value="1"/>
</dbReference>
<evidence type="ECO:0000313" key="9">
    <source>
        <dbReference type="Proteomes" id="UP000594263"/>
    </source>
</evidence>
<dbReference type="UniPathway" id="UPA00143"/>
<dbReference type="EnsemblPlants" id="Kaladp0070s0004.1.v1.1">
    <property type="protein sequence ID" value="Kaladp0070s0004.1.v1.1"/>
    <property type="gene ID" value="Kaladp0070s0004.v1.1"/>
</dbReference>
<dbReference type="AlphaFoldDB" id="A0A7N0UII9"/>
<dbReference type="EC" id="2.3.2.27" evidence="6"/>
<keyword evidence="6" id="KW-0808">Transferase</keyword>
<keyword evidence="6" id="KW-0156">Chromatin regulator</keyword>
<protein>
    <recommendedName>
        <fullName evidence="6">E3 ubiquitin protein ligase</fullName>
        <ecNumber evidence="6">2.3.2.27</ecNumber>
    </recommendedName>
</protein>
<feature type="region of interest" description="Disordered" evidence="7">
    <location>
        <begin position="424"/>
        <end position="450"/>
    </location>
</feature>
<dbReference type="InterPro" id="IPR013083">
    <property type="entry name" value="Znf_RING/FYVE/PHD"/>
</dbReference>